<sequence length="12" mass="1262">MVAQTELSLTLG</sequence>
<name>A0A2P2PZC3_RHIMU</name>
<reference evidence="1" key="1">
    <citation type="submission" date="2018-02" db="EMBL/GenBank/DDBJ databases">
        <title>Rhizophora mucronata_Transcriptome.</title>
        <authorList>
            <person name="Meera S.P."/>
            <person name="Sreeshan A."/>
            <person name="Augustine A."/>
        </authorList>
    </citation>
    <scope>NUCLEOTIDE SEQUENCE</scope>
    <source>
        <tissue evidence="1">Leaf</tissue>
    </source>
</reference>
<dbReference type="EMBL" id="GGEC01079607">
    <property type="protein sequence ID" value="MBX60091.1"/>
    <property type="molecule type" value="Transcribed_RNA"/>
</dbReference>
<protein>
    <submittedName>
        <fullName evidence="1">Uncharacterized protein</fullName>
    </submittedName>
</protein>
<proteinExistence type="predicted"/>
<organism evidence="1">
    <name type="scientific">Rhizophora mucronata</name>
    <name type="common">Asiatic mangrove</name>
    <dbReference type="NCBI Taxonomy" id="61149"/>
    <lineage>
        <taxon>Eukaryota</taxon>
        <taxon>Viridiplantae</taxon>
        <taxon>Streptophyta</taxon>
        <taxon>Embryophyta</taxon>
        <taxon>Tracheophyta</taxon>
        <taxon>Spermatophyta</taxon>
        <taxon>Magnoliopsida</taxon>
        <taxon>eudicotyledons</taxon>
        <taxon>Gunneridae</taxon>
        <taxon>Pentapetalae</taxon>
        <taxon>rosids</taxon>
        <taxon>fabids</taxon>
        <taxon>Malpighiales</taxon>
        <taxon>Rhizophoraceae</taxon>
        <taxon>Rhizophora</taxon>
    </lineage>
</organism>
<accession>A0A2P2PZC3</accession>
<evidence type="ECO:0000313" key="1">
    <source>
        <dbReference type="EMBL" id="MBX60091.1"/>
    </source>
</evidence>